<dbReference type="Pfam" id="PF01757">
    <property type="entry name" value="Acyl_transf_3"/>
    <property type="match status" value="1"/>
</dbReference>
<feature type="transmembrane region" description="Helical" evidence="1">
    <location>
        <begin position="319"/>
        <end position="340"/>
    </location>
</feature>
<dbReference type="Proteomes" id="UP000199656">
    <property type="component" value="Unassembled WGS sequence"/>
</dbReference>
<proteinExistence type="predicted"/>
<dbReference type="InterPro" id="IPR050879">
    <property type="entry name" value="Acyltransferase_3"/>
</dbReference>
<name>A0A1H4FE42_9BACT</name>
<dbReference type="GO" id="GO:0016787">
    <property type="term" value="F:hydrolase activity"/>
    <property type="evidence" value="ECO:0007669"/>
    <property type="project" value="UniProtKB-KW"/>
</dbReference>
<dbReference type="GO" id="GO:0000271">
    <property type="term" value="P:polysaccharide biosynthetic process"/>
    <property type="evidence" value="ECO:0007669"/>
    <property type="project" value="TreeGrafter"/>
</dbReference>
<feature type="transmembrane region" description="Helical" evidence="1">
    <location>
        <begin position="216"/>
        <end position="235"/>
    </location>
</feature>
<feature type="transmembrane region" description="Helical" evidence="1">
    <location>
        <begin position="85"/>
        <end position="103"/>
    </location>
</feature>
<reference evidence="4" key="1">
    <citation type="submission" date="2016-10" db="EMBL/GenBank/DDBJ databases">
        <authorList>
            <person name="Varghese N."/>
            <person name="Submissions S."/>
        </authorList>
    </citation>
    <scope>NUCLEOTIDE SEQUENCE [LARGE SCALE GENOMIC DNA]</scope>
    <source>
        <strain evidence="4">DSM 23920</strain>
    </source>
</reference>
<evidence type="ECO:0000259" key="2">
    <source>
        <dbReference type="Pfam" id="PF01757"/>
    </source>
</evidence>
<dbReference type="PANTHER" id="PTHR23028:SF53">
    <property type="entry name" value="ACYL_TRANSF_3 DOMAIN-CONTAINING PROTEIN"/>
    <property type="match status" value="1"/>
</dbReference>
<keyword evidence="4" id="KW-1185">Reference proteome</keyword>
<feature type="transmembrane region" description="Helical" evidence="1">
    <location>
        <begin position="38"/>
        <end position="64"/>
    </location>
</feature>
<keyword evidence="3" id="KW-0808">Transferase</keyword>
<evidence type="ECO:0000313" key="3">
    <source>
        <dbReference type="EMBL" id="SEA95556.1"/>
    </source>
</evidence>
<keyword evidence="1" id="KW-0472">Membrane</keyword>
<dbReference type="GO" id="GO:0016747">
    <property type="term" value="F:acyltransferase activity, transferring groups other than amino-acyl groups"/>
    <property type="evidence" value="ECO:0007669"/>
    <property type="project" value="InterPro"/>
</dbReference>
<dbReference type="PANTHER" id="PTHR23028">
    <property type="entry name" value="ACETYLTRANSFERASE"/>
    <property type="match status" value="1"/>
</dbReference>
<feature type="domain" description="Acyltransferase 3" evidence="2">
    <location>
        <begin position="4"/>
        <end position="338"/>
    </location>
</feature>
<keyword evidence="3" id="KW-0012">Acyltransferase</keyword>
<keyword evidence="1" id="KW-1133">Transmembrane helix</keyword>
<dbReference type="RefSeq" id="WP_089764144.1">
    <property type="nucleotide sequence ID" value="NZ_BKAT01000043.1"/>
</dbReference>
<dbReference type="STRING" id="408074.SAMN05660909_04337"/>
<dbReference type="InterPro" id="IPR002656">
    <property type="entry name" value="Acyl_transf_3_dom"/>
</dbReference>
<accession>A0A1H4FE42</accession>
<evidence type="ECO:0000313" key="4">
    <source>
        <dbReference type="Proteomes" id="UP000199656"/>
    </source>
</evidence>
<keyword evidence="1" id="KW-0812">Transmembrane</keyword>
<gene>
    <name evidence="3" type="ORF">SAMN05660909_04337</name>
</gene>
<dbReference type="EMBL" id="FNRL01000024">
    <property type="protein sequence ID" value="SEA95556.1"/>
    <property type="molecule type" value="Genomic_DNA"/>
</dbReference>
<organism evidence="3 4">
    <name type="scientific">Chitinophaga terrae</name>
    <name type="common">ex Kim and Jung 2007</name>
    <dbReference type="NCBI Taxonomy" id="408074"/>
    <lineage>
        <taxon>Bacteria</taxon>
        <taxon>Pseudomonadati</taxon>
        <taxon>Bacteroidota</taxon>
        <taxon>Chitinophagia</taxon>
        <taxon>Chitinophagales</taxon>
        <taxon>Chitinophagaceae</taxon>
        <taxon>Chitinophaga</taxon>
    </lineage>
</organism>
<protein>
    <submittedName>
        <fullName evidence="3">Peptidoglycan/LPS O-acetylase OafA/YrhL, contains acyltransferase and SGNH-hydrolase domains</fullName>
    </submittedName>
</protein>
<evidence type="ECO:0000256" key="1">
    <source>
        <dbReference type="SAM" id="Phobius"/>
    </source>
</evidence>
<feature type="transmembrane region" description="Helical" evidence="1">
    <location>
        <begin position="293"/>
        <end position="313"/>
    </location>
</feature>
<sequence length="360" mass="41305">MKINSIQALRALAVILVTHVHSIDLQMMFARSFQESFYYLQNLGAIGVDLFFVISGFIISHVAGRYSGTSDALKFLEKRFLRINPVYYLATAIYFVLICFLDARMGLNELFIRALNALLIIPVIEPQLHPFVPVLGVGWSLSFEWMFYLFFCLTILLRIKYKVPFLVVLIVVIVTLGRIYHPNFWVTFYSHPLLLEFLFGVIMHWVYNHVRIGRGVAFMLFALGGGGYIFNIFHNFKDIAELPNILQADDQLNRVLLWGVPSLFLFAGSVFLEKAGVWRKLWSHPFVLLLGDASYSIYLCHPIVYYILMFIYVKIGFFLNADLAVILQMMLGVAGGLLFYKTIEKPVIAYFHPPVQKLTA</sequence>
<keyword evidence="3" id="KW-0378">Hydrolase</keyword>
<feature type="transmembrane region" description="Helical" evidence="1">
    <location>
        <begin position="255"/>
        <end position="272"/>
    </location>
</feature>
<feature type="transmembrane region" description="Helical" evidence="1">
    <location>
        <begin position="186"/>
        <end position="207"/>
    </location>
</feature>
<feature type="transmembrane region" description="Helical" evidence="1">
    <location>
        <begin position="163"/>
        <end position="180"/>
    </location>
</feature>
<dbReference type="AlphaFoldDB" id="A0A1H4FE42"/>
<feature type="transmembrane region" description="Helical" evidence="1">
    <location>
        <begin position="137"/>
        <end position="156"/>
    </location>
</feature>
<dbReference type="OrthoDB" id="290051at2"/>
<dbReference type="GO" id="GO:0016020">
    <property type="term" value="C:membrane"/>
    <property type="evidence" value="ECO:0007669"/>
    <property type="project" value="TreeGrafter"/>
</dbReference>